<evidence type="ECO:0000259" key="1">
    <source>
        <dbReference type="Pfam" id="PF17990"/>
    </source>
</evidence>
<dbReference type="InterPro" id="IPR041168">
    <property type="entry name" value="LodA_N"/>
</dbReference>
<feature type="domain" description="L-Lysine epsilon oxidase N-terminal" evidence="1">
    <location>
        <begin position="10"/>
        <end position="295"/>
    </location>
</feature>
<dbReference type="InterPro" id="IPR033797">
    <property type="entry name" value="LodA"/>
</dbReference>
<organism evidence="3 4">
    <name type="scientific">Mucilaginibacter jinjuensis</name>
    <dbReference type="NCBI Taxonomy" id="1176721"/>
    <lineage>
        <taxon>Bacteria</taxon>
        <taxon>Pseudomonadati</taxon>
        <taxon>Bacteroidota</taxon>
        <taxon>Sphingobacteriia</taxon>
        <taxon>Sphingobacteriales</taxon>
        <taxon>Sphingobacteriaceae</taxon>
        <taxon>Mucilaginibacter</taxon>
    </lineage>
</organism>
<evidence type="ECO:0000259" key="2">
    <source>
        <dbReference type="Pfam" id="PF18417"/>
    </source>
</evidence>
<dbReference type="InterPro" id="IPR041173">
    <property type="entry name" value="LodA_C"/>
</dbReference>
<protein>
    <submittedName>
        <fullName evidence="3">LodA/GoxA family CTQ-dependent oxidase</fullName>
    </submittedName>
</protein>
<reference evidence="3 4" key="1">
    <citation type="submission" date="2023-02" db="EMBL/GenBank/DDBJ databases">
        <title>Genome sequence of Mucilaginibacter jinjuensis strain KACC 16571.</title>
        <authorList>
            <person name="Kim S."/>
            <person name="Heo J."/>
            <person name="Kwon S.-W."/>
        </authorList>
    </citation>
    <scope>NUCLEOTIDE SEQUENCE [LARGE SCALE GENOMIC DNA]</scope>
    <source>
        <strain evidence="3 4">KACC 16571</strain>
    </source>
</reference>
<name>A0ABY7TC43_9SPHI</name>
<dbReference type="Pfam" id="PF18417">
    <property type="entry name" value="LodA_C"/>
    <property type="match status" value="1"/>
</dbReference>
<dbReference type="CDD" id="cd14732">
    <property type="entry name" value="LodA"/>
    <property type="match status" value="1"/>
</dbReference>
<dbReference type="Proteomes" id="UP001216139">
    <property type="component" value="Chromosome"/>
</dbReference>
<sequence length="681" mass="74698">MSVNKVFRIHPTINFARIGTSKEYYLSPETSAGLPIDGSATTGGLPIKPGTENTVIDATDLRDEDGYLKRQAARFRLYYYELDGPDAYPCPAKPTEVIKGTVLADGRKVKDIIWTVHLANKKAASYNVVPLVGVDAYKDGLPQLRNPQVYGTTGTVNDPIRLKNLVIDPGPRAVSAVANNKLKFNAKTPASYSSNGQIEEITTYPATFPSGELHYPSGKLDSLGEILTDKEGRLLVLAAHGNTAAGIDEYGDPVPCTGDLNNASWYDDAADGPVSATIVFEDGTFQEAFNAWVVCCDPSYAPQIRNVVSIWDDVYDAWVRGLNLQPQLFAEGNFNPAFLPAFESMVRPVFRAALLQRWTVNLPRMAIKAHEAVDAITAADNPDKTIMAGLNFIRNPNLTGTAQSEVNTGVPLMPLSVGDAGTSFLTVTKTQYFFLEQWSKHNFTDGEGQQLGKGEYLDMASLSNCLGGRYVPGIEMSYVIRSTDIYQQDWQTSGAGPFRLKAIPLNYAKANQAPFLTAGWFPLQEDLNGLEPGDMTKFMAIPWQTDYNSCSIHQPSINTNGVNKTNGNGTTLYWSWPAQRPDAVFVAEQVISNVLPKQQWAIRGKGTYSLDPKSASTFQKANQSVKDWDKLGVIVQGTIIGPDYDPDYYLEVQNQFDETVIPDNPALEWPFNTTPPANTPI</sequence>
<accession>A0ABY7TC43</accession>
<keyword evidence="4" id="KW-1185">Reference proteome</keyword>
<proteinExistence type="predicted"/>
<evidence type="ECO:0000313" key="3">
    <source>
        <dbReference type="EMBL" id="WCT13783.1"/>
    </source>
</evidence>
<feature type="domain" description="L-lysine epsilon oxidase C-terminal" evidence="2">
    <location>
        <begin position="420"/>
        <end position="562"/>
    </location>
</feature>
<dbReference type="Pfam" id="PF17990">
    <property type="entry name" value="LodA_N"/>
    <property type="match status" value="1"/>
</dbReference>
<dbReference type="EMBL" id="CP117167">
    <property type="protein sequence ID" value="WCT13783.1"/>
    <property type="molecule type" value="Genomic_DNA"/>
</dbReference>
<gene>
    <name evidence="3" type="ORF">PQO05_07525</name>
</gene>
<dbReference type="RefSeq" id="WP_273632090.1">
    <property type="nucleotide sequence ID" value="NZ_CP117167.1"/>
</dbReference>
<evidence type="ECO:0000313" key="4">
    <source>
        <dbReference type="Proteomes" id="UP001216139"/>
    </source>
</evidence>